<name>A0A179UWM8_BLAGS</name>
<sequence>MVDDDTGGLQVPYIDWPGRTYASSVRRFVRACTLQQQASGRRDGGGRQGADQLPTKSRRHSARDGLDRDQDQIKWTALLLCDVFYVGMDVPVTSTIGETRQLA</sequence>
<reference evidence="3" key="1">
    <citation type="journal article" date="2015" name="PLoS Genet.">
        <title>The dynamic genome and transcriptome of the human fungal pathogen Blastomyces and close relative Emmonsia.</title>
        <authorList>
            <person name="Munoz J.F."/>
            <person name="Gauthier G.M."/>
            <person name="Desjardins C.A."/>
            <person name="Gallo J.E."/>
            <person name="Holder J."/>
            <person name="Sullivan T.D."/>
            <person name="Marty A.J."/>
            <person name="Carmen J.C."/>
            <person name="Chen Z."/>
            <person name="Ding L."/>
            <person name="Gujja S."/>
            <person name="Magrini V."/>
            <person name="Misas E."/>
            <person name="Mitreva M."/>
            <person name="Priest M."/>
            <person name="Saif S."/>
            <person name="Whiston E.A."/>
            <person name="Young S."/>
            <person name="Zeng Q."/>
            <person name="Goldman W.E."/>
            <person name="Mardis E.R."/>
            <person name="Taylor J.W."/>
            <person name="McEwen J.G."/>
            <person name="Clay O.K."/>
            <person name="Klein B.S."/>
            <person name="Cuomo C.A."/>
        </authorList>
    </citation>
    <scope>NUCLEOTIDE SEQUENCE [LARGE SCALE GENOMIC DNA]</scope>
    <source>
        <strain evidence="3">SLH14081</strain>
    </source>
</reference>
<dbReference type="AlphaFoldDB" id="A0A179UWM8"/>
<gene>
    <name evidence="2" type="ORF">BDBG_06945</name>
</gene>
<dbReference type="GeneID" id="8502843"/>
<dbReference type="Proteomes" id="UP000002038">
    <property type="component" value="Unassembled WGS sequence"/>
</dbReference>
<protein>
    <submittedName>
        <fullName evidence="2">Uncharacterized protein</fullName>
    </submittedName>
</protein>
<dbReference type="VEuPathDB" id="FungiDB:BDBG_06945"/>
<feature type="region of interest" description="Disordered" evidence="1">
    <location>
        <begin position="36"/>
        <end position="67"/>
    </location>
</feature>
<dbReference type="KEGG" id="bgh:BDBG_06945"/>
<proteinExistence type="predicted"/>
<organism evidence="2 3">
    <name type="scientific">Blastomyces gilchristii (strain SLH14081)</name>
    <name type="common">Blastomyces dermatitidis</name>
    <dbReference type="NCBI Taxonomy" id="559298"/>
    <lineage>
        <taxon>Eukaryota</taxon>
        <taxon>Fungi</taxon>
        <taxon>Dikarya</taxon>
        <taxon>Ascomycota</taxon>
        <taxon>Pezizomycotina</taxon>
        <taxon>Eurotiomycetes</taxon>
        <taxon>Eurotiomycetidae</taxon>
        <taxon>Onygenales</taxon>
        <taxon>Ajellomycetaceae</taxon>
        <taxon>Blastomyces</taxon>
    </lineage>
</organism>
<dbReference type="RefSeq" id="XP_031579864.1">
    <property type="nucleotide sequence ID" value="XM_031722851.1"/>
</dbReference>
<evidence type="ECO:0000256" key="1">
    <source>
        <dbReference type="SAM" id="MobiDB-lite"/>
    </source>
</evidence>
<keyword evidence="3" id="KW-1185">Reference proteome</keyword>
<evidence type="ECO:0000313" key="3">
    <source>
        <dbReference type="Proteomes" id="UP000002038"/>
    </source>
</evidence>
<dbReference type="EMBL" id="GG657463">
    <property type="protein sequence ID" value="OAT11461.1"/>
    <property type="molecule type" value="Genomic_DNA"/>
</dbReference>
<accession>A0A179UWM8</accession>
<evidence type="ECO:0000313" key="2">
    <source>
        <dbReference type="EMBL" id="OAT11461.1"/>
    </source>
</evidence>